<proteinExistence type="predicted"/>
<reference evidence="1" key="1">
    <citation type="submission" date="2022-03" db="EMBL/GenBank/DDBJ databases">
        <title>Genomic analyses of argali, domestic sheep and their hybrids provide insights into chromosomal evolution, heterosis and genetic basis of agronomic traits.</title>
        <authorList>
            <person name="Li M."/>
        </authorList>
    </citation>
    <scope>NUCLEOTIDE SEQUENCE</scope>
    <source>
        <strain evidence="1">F1 hybrid</strain>
    </source>
</reference>
<accession>A0ACB9U295</accession>
<dbReference type="Proteomes" id="UP001057279">
    <property type="component" value="Linkage Group LG26"/>
</dbReference>
<keyword evidence="2" id="KW-1185">Reference proteome</keyword>
<organism evidence="1 2">
    <name type="scientific">Ovis ammon polii x Ovis aries</name>
    <dbReference type="NCBI Taxonomy" id="2918886"/>
    <lineage>
        <taxon>Eukaryota</taxon>
        <taxon>Metazoa</taxon>
        <taxon>Chordata</taxon>
        <taxon>Craniata</taxon>
        <taxon>Vertebrata</taxon>
        <taxon>Euteleostomi</taxon>
        <taxon>Mammalia</taxon>
        <taxon>Eutheria</taxon>
        <taxon>Laurasiatheria</taxon>
        <taxon>Artiodactyla</taxon>
        <taxon>Ruminantia</taxon>
        <taxon>Pecora</taxon>
        <taxon>Bovidae</taxon>
        <taxon>Caprinae</taxon>
        <taxon>Ovis</taxon>
    </lineage>
</organism>
<sequence>MLRTEKLSPDTALATHSALHRALAQGGQPPSPSGPECTLLQPVGARASQPLRGNQTGIWPYLPLSASRAACSPGLPGTGQDPDSSSSLALPSSQNFFPCQPDCPETEGNGCKTQTS</sequence>
<gene>
    <name evidence="1" type="ORF">MJG53_019074</name>
</gene>
<dbReference type="EMBL" id="CM043051">
    <property type="protein sequence ID" value="KAI4555384.1"/>
    <property type="molecule type" value="Genomic_DNA"/>
</dbReference>
<comment type="caution">
    <text evidence="1">The sequence shown here is derived from an EMBL/GenBank/DDBJ whole genome shotgun (WGS) entry which is preliminary data.</text>
</comment>
<name>A0ACB9U295_9CETA</name>
<evidence type="ECO:0000313" key="2">
    <source>
        <dbReference type="Proteomes" id="UP001057279"/>
    </source>
</evidence>
<protein>
    <submittedName>
        <fullName evidence="1">Uncharacterized protein</fullName>
    </submittedName>
</protein>
<evidence type="ECO:0000313" key="1">
    <source>
        <dbReference type="EMBL" id="KAI4555384.1"/>
    </source>
</evidence>